<dbReference type="PANTHER" id="PTHR23150:SF19">
    <property type="entry name" value="FORMYLGLYCINE-GENERATING ENZYME"/>
    <property type="match status" value="1"/>
</dbReference>
<keyword evidence="3" id="KW-1185">Reference proteome</keyword>
<comment type="caution">
    <text evidence="2">The sequence shown here is derived from an EMBL/GenBank/DDBJ whole genome shotgun (WGS) entry which is preliminary data.</text>
</comment>
<dbReference type="EMBL" id="JAHKNG010000063">
    <property type="protein sequence ID" value="MBU3032210.1"/>
    <property type="molecule type" value="Genomic_DNA"/>
</dbReference>
<dbReference type="Proteomes" id="UP001166191">
    <property type="component" value="Unassembled WGS sequence"/>
</dbReference>
<organism evidence="2 3">
    <name type="scientific">Paracoccus marinaquae</name>
    <dbReference type="NCBI Taxonomy" id="2841926"/>
    <lineage>
        <taxon>Bacteria</taxon>
        <taxon>Pseudomonadati</taxon>
        <taxon>Pseudomonadota</taxon>
        <taxon>Alphaproteobacteria</taxon>
        <taxon>Rhodobacterales</taxon>
        <taxon>Paracoccaceae</taxon>
        <taxon>Paracoccus</taxon>
    </lineage>
</organism>
<evidence type="ECO:0000313" key="3">
    <source>
        <dbReference type="Proteomes" id="UP001166191"/>
    </source>
</evidence>
<dbReference type="InterPro" id="IPR051043">
    <property type="entry name" value="Sulfatase_Mod_Factor_Kinase"/>
</dbReference>
<evidence type="ECO:0000313" key="2">
    <source>
        <dbReference type="EMBL" id="MBU3032210.1"/>
    </source>
</evidence>
<dbReference type="Pfam" id="PF03781">
    <property type="entry name" value="FGE-sulfatase"/>
    <property type="match status" value="1"/>
</dbReference>
<gene>
    <name evidence="2" type="ORF">KNW02_19155</name>
</gene>
<sequence length="326" mass="35832">MTDDLSSCCHLGEGCDPYNPLQGSDHLAVAMAVAPAPDTVRAELRVGLRLVPGGIFEMGARKSTFPADMDSPRRKVRVDDFLMAPYTVTNTDYARFIAETGYRTVAEREGWSYVFHLLLDDPAAFPVSPPGLPWWRQVHGAFWGSPDGPGSTVEDRPDFPVVHVSWYDALAYCVWSGLRLPTEAEWERAARGGLKAAKFPWGNTMRPDGAFAMNTFQGEFPRTNTAEDGYHGTAPVHAYAPNGYGLYNMTGNVWEWVQDWFGPLPPAGRLPAVNPTGARTGVARVQRGGSYLCHDSYCDRYHVHSRTQNEPDSSTGNIGFRVAASG</sequence>
<protein>
    <submittedName>
        <fullName evidence="2">Formylglycine-generating enzyme family protein</fullName>
    </submittedName>
</protein>
<name>A0ABS6ANQ4_9RHOB</name>
<dbReference type="RefSeq" id="WP_216034795.1">
    <property type="nucleotide sequence ID" value="NZ_JAHKNG010000063.1"/>
</dbReference>
<reference evidence="2" key="1">
    <citation type="submission" date="2021-06" db="EMBL/GenBank/DDBJ databases">
        <title>Paracoccus bacterium XHP0099 sp. nov., isolated from the surface waters of the Yellow Sea.</title>
        <authorList>
            <person name="Xue H."/>
            <person name="Zhang D."/>
        </authorList>
    </citation>
    <scope>NUCLEOTIDE SEQUENCE</scope>
    <source>
        <strain evidence="2">XHP0099</strain>
    </source>
</reference>
<accession>A0ABS6ANQ4</accession>
<dbReference type="InterPro" id="IPR005532">
    <property type="entry name" value="SUMF_dom"/>
</dbReference>
<proteinExistence type="predicted"/>
<feature type="domain" description="Sulfatase-modifying factor enzyme-like" evidence="1">
    <location>
        <begin position="50"/>
        <end position="323"/>
    </location>
</feature>
<evidence type="ECO:0000259" key="1">
    <source>
        <dbReference type="Pfam" id="PF03781"/>
    </source>
</evidence>
<dbReference type="PANTHER" id="PTHR23150">
    <property type="entry name" value="SULFATASE MODIFYING FACTOR 1, 2"/>
    <property type="match status" value="1"/>
</dbReference>